<dbReference type="Proteomes" id="UP000036106">
    <property type="component" value="Chromosome"/>
</dbReference>
<gene>
    <name evidence="1" type="ORF">ABM34_03480</name>
</gene>
<name>A0A0H4QI47_9LACO</name>
<keyword evidence="2" id="KW-1185">Reference proteome</keyword>
<dbReference type="KEGG" id="lgn:ABM34_03480"/>
<evidence type="ECO:0000313" key="1">
    <source>
        <dbReference type="EMBL" id="AKP66716.1"/>
    </source>
</evidence>
<dbReference type="RefSeq" id="WP_048703425.1">
    <property type="nucleotide sequence ID" value="NZ_CP012034.1"/>
</dbReference>
<evidence type="ECO:0000313" key="2">
    <source>
        <dbReference type="Proteomes" id="UP000036106"/>
    </source>
</evidence>
<protein>
    <submittedName>
        <fullName evidence="1">Uncharacterized protein</fullName>
    </submittedName>
</protein>
<sequence length="111" mass="12992">MQLQTHINRNQFTKNIIQTTTDFIDRTFDINFGDKNPSNLMQMPINQISLFAQQSLRNKYLVVVTMLNEEQFQGKLIKSVNDNKYIMKITTGFYKIVELNQVKSINQSQSL</sequence>
<dbReference type="PATRIC" id="fig|1007676.4.peg.718"/>
<dbReference type="STRING" id="1007676.ABM34_03480"/>
<accession>A0A0H4QI47</accession>
<dbReference type="EMBL" id="CP012034">
    <property type="protein sequence ID" value="AKP66716.1"/>
    <property type="molecule type" value="Genomic_DNA"/>
</dbReference>
<organism evidence="1 2">
    <name type="scientific">Companilactobacillus ginsenosidimutans</name>
    <dbReference type="NCBI Taxonomy" id="1007676"/>
    <lineage>
        <taxon>Bacteria</taxon>
        <taxon>Bacillati</taxon>
        <taxon>Bacillota</taxon>
        <taxon>Bacilli</taxon>
        <taxon>Lactobacillales</taxon>
        <taxon>Lactobacillaceae</taxon>
        <taxon>Companilactobacillus</taxon>
    </lineage>
</organism>
<dbReference type="OrthoDB" id="2328197at2"/>
<dbReference type="AlphaFoldDB" id="A0A0H4QI47"/>
<reference evidence="2" key="1">
    <citation type="submission" date="2015-07" db="EMBL/GenBank/DDBJ databases">
        <title>Lactobacillus ginsenosidimutans/EMML 3141/ whole genome sequencing.</title>
        <authorList>
            <person name="Kim M.K."/>
            <person name="Im W.-T."/>
            <person name="Srinivasan S."/>
            <person name="Lee J.-J."/>
        </authorList>
    </citation>
    <scope>NUCLEOTIDE SEQUENCE [LARGE SCALE GENOMIC DNA]</scope>
    <source>
        <strain evidence="2">EMML 3041</strain>
    </source>
</reference>
<proteinExistence type="predicted"/>